<evidence type="ECO:0000256" key="5">
    <source>
        <dbReference type="ARBA" id="ARBA00023163"/>
    </source>
</evidence>
<dbReference type="Pfam" id="PF03466">
    <property type="entry name" value="LysR_substrate"/>
    <property type="match status" value="1"/>
</dbReference>
<dbReference type="InterPro" id="IPR036390">
    <property type="entry name" value="WH_DNA-bd_sf"/>
</dbReference>
<evidence type="ECO:0000256" key="2">
    <source>
        <dbReference type="ARBA" id="ARBA00023015"/>
    </source>
</evidence>
<dbReference type="CDD" id="cd05466">
    <property type="entry name" value="PBP2_LTTR_substrate"/>
    <property type="match status" value="1"/>
</dbReference>
<dbReference type="PANTHER" id="PTHR30346">
    <property type="entry name" value="TRANSCRIPTIONAL DUAL REGULATOR HCAR-RELATED"/>
    <property type="match status" value="1"/>
</dbReference>
<dbReference type="InterPro" id="IPR000847">
    <property type="entry name" value="LysR_HTH_N"/>
</dbReference>
<dbReference type="EMBL" id="CP032568">
    <property type="protein sequence ID" value="AYF78406.1"/>
    <property type="molecule type" value="Genomic_DNA"/>
</dbReference>
<dbReference type="InterPro" id="IPR036388">
    <property type="entry name" value="WH-like_DNA-bd_sf"/>
</dbReference>
<reference evidence="7 8" key="1">
    <citation type="submission" date="2018-09" db="EMBL/GenBank/DDBJ databases">
        <title>Nocardia yunnanensis sp. nov., an actinomycete isolated from a soil sample.</title>
        <authorList>
            <person name="Zhang J."/>
        </authorList>
    </citation>
    <scope>NUCLEOTIDE SEQUENCE [LARGE SCALE GENOMIC DNA]</scope>
    <source>
        <strain evidence="7 8">CFHS0054</strain>
    </source>
</reference>
<evidence type="ECO:0000256" key="1">
    <source>
        <dbReference type="ARBA" id="ARBA00009437"/>
    </source>
</evidence>
<dbReference type="OrthoDB" id="3673085at2"/>
<evidence type="ECO:0000259" key="6">
    <source>
        <dbReference type="PROSITE" id="PS50931"/>
    </source>
</evidence>
<keyword evidence="2" id="KW-0805">Transcription regulation</keyword>
<dbReference type="RefSeq" id="WP_120743489.1">
    <property type="nucleotide sequence ID" value="NZ_CP032568.1"/>
</dbReference>
<feature type="domain" description="HTH lysR-type" evidence="6">
    <location>
        <begin position="2"/>
        <end position="59"/>
    </location>
</feature>
<accession>A0A386ZLS1</accession>
<dbReference type="KEGG" id="nyu:D7D52_36395"/>
<sequence>MPTLRALECLVAVLDAGSITEAAAALHMSQPALSHQLAALEREIGAPVLERLPRGVRATVVGRAVAADARAALSAAQRVVTTGRATARGAGGHLRVACAESMTAGLLAPVLRTWLRRNPLVGLGLTEATSADELARLVEAGEADVAIGPRPTRWSGSVEVIGVEEIVAVLPPGHPLGERAFVDFEHLRDEPLVHYHPDNGLAGWLDAEAARHGVALTAGVRTRQAVTAARLASAGLGVALVPTTALVGGTAMTLRRLRPAVERDLVCLIGIPGDVLVSRFVAEVLRRGIPIPAAVASALR</sequence>
<name>A0A386ZLS1_9NOCA</name>
<dbReference type="PANTHER" id="PTHR30346:SF28">
    <property type="entry name" value="HTH-TYPE TRANSCRIPTIONAL REGULATOR CYNR"/>
    <property type="match status" value="1"/>
</dbReference>
<dbReference type="Gene3D" id="3.40.190.290">
    <property type="match status" value="1"/>
</dbReference>
<dbReference type="GO" id="GO:0032993">
    <property type="term" value="C:protein-DNA complex"/>
    <property type="evidence" value="ECO:0007669"/>
    <property type="project" value="TreeGrafter"/>
</dbReference>
<dbReference type="Pfam" id="PF00126">
    <property type="entry name" value="HTH_1"/>
    <property type="match status" value="1"/>
</dbReference>
<dbReference type="PRINTS" id="PR00039">
    <property type="entry name" value="HTHLYSR"/>
</dbReference>
<evidence type="ECO:0000256" key="3">
    <source>
        <dbReference type="ARBA" id="ARBA00023125"/>
    </source>
</evidence>
<proteinExistence type="inferred from homology"/>
<keyword evidence="8" id="KW-1185">Reference proteome</keyword>
<dbReference type="SUPFAM" id="SSF46785">
    <property type="entry name" value="Winged helix' DNA-binding domain"/>
    <property type="match status" value="1"/>
</dbReference>
<evidence type="ECO:0000313" key="7">
    <source>
        <dbReference type="EMBL" id="AYF78406.1"/>
    </source>
</evidence>
<dbReference type="SUPFAM" id="SSF53850">
    <property type="entry name" value="Periplasmic binding protein-like II"/>
    <property type="match status" value="1"/>
</dbReference>
<organism evidence="7 8">
    <name type="scientific">Nocardia yunnanensis</name>
    <dbReference type="NCBI Taxonomy" id="2382165"/>
    <lineage>
        <taxon>Bacteria</taxon>
        <taxon>Bacillati</taxon>
        <taxon>Actinomycetota</taxon>
        <taxon>Actinomycetes</taxon>
        <taxon>Mycobacteriales</taxon>
        <taxon>Nocardiaceae</taxon>
        <taxon>Nocardia</taxon>
    </lineage>
</organism>
<dbReference type="GO" id="GO:0003700">
    <property type="term" value="F:DNA-binding transcription factor activity"/>
    <property type="evidence" value="ECO:0007669"/>
    <property type="project" value="InterPro"/>
</dbReference>
<keyword evidence="3" id="KW-0238">DNA-binding</keyword>
<comment type="similarity">
    <text evidence="1">Belongs to the LysR transcriptional regulatory family.</text>
</comment>
<dbReference type="InterPro" id="IPR005119">
    <property type="entry name" value="LysR_subst-bd"/>
</dbReference>
<dbReference type="AlphaFoldDB" id="A0A386ZLS1"/>
<dbReference type="GO" id="GO:0003677">
    <property type="term" value="F:DNA binding"/>
    <property type="evidence" value="ECO:0007669"/>
    <property type="project" value="UniProtKB-KW"/>
</dbReference>
<evidence type="ECO:0000313" key="8">
    <source>
        <dbReference type="Proteomes" id="UP000267164"/>
    </source>
</evidence>
<keyword evidence="4" id="KW-0010">Activator</keyword>
<dbReference type="Gene3D" id="1.10.10.10">
    <property type="entry name" value="Winged helix-like DNA-binding domain superfamily/Winged helix DNA-binding domain"/>
    <property type="match status" value="1"/>
</dbReference>
<dbReference type="Proteomes" id="UP000267164">
    <property type="component" value="Chromosome"/>
</dbReference>
<evidence type="ECO:0000256" key="4">
    <source>
        <dbReference type="ARBA" id="ARBA00023159"/>
    </source>
</evidence>
<dbReference type="PROSITE" id="PS50931">
    <property type="entry name" value="HTH_LYSR"/>
    <property type="match status" value="1"/>
</dbReference>
<protein>
    <submittedName>
        <fullName evidence="7">LysR family transcriptional regulator</fullName>
    </submittedName>
</protein>
<gene>
    <name evidence="7" type="ORF">D7D52_36395</name>
</gene>
<keyword evidence="5" id="KW-0804">Transcription</keyword>